<protein>
    <submittedName>
        <fullName evidence="7">Diguanylate cyclase (GGDEF)-like protein</fullName>
    </submittedName>
</protein>
<dbReference type="GO" id="GO:0009881">
    <property type="term" value="F:photoreceptor activity"/>
    <property type="evidence" value="ECO:0007669"/>
    <property type="project" value="UniProtKB-KW"/>
</dbReference>
<dbReference type="Gene3D" id="3.30.450.40">
    <property type="match status" value="1"/>
</dbReference>
<evidence type="ECO:0000256" key="1">
    <source>
        <dbReference type="ARBA" id="ARBA00022543"/>
    </source>
</evidence>
<dbReference type="InterPro" id="IPR052163">
    <property type="entry name" value="DGC-Regulatory_Protein"/>
</dbReference>
<dbReference type="InterPro" id="IPR016132">
    <property type="entry name" value="Phyto_chromo_attachment"/>
</dbReference>
<feature type="domain" description="Phytochrome chromophore attachment site" evidence="5">
    <location>
        <begin position="131"/>
        <end position="287"/>
    </location>
</feature>
<dbReference type="SMART" id="SM00267">
    <property type="entry name" value="GGDEF"/>
    <property type="match status" value="1"/>
</dbReference>
<dbReference type="Proteomes" id="UP000538196">
    <property type="component" value="Unassembled WGS sequence"/>
</dbReference>
<dbReference type="Pfam" id="PF08446">
    <property type="entry name" value="PAS_2"/>
    <property type="match status" value="1"/>
</dbReference>
<dbReference type="InterPro" id="IPR013515">
    <property type="entry name" value="Phytochrome_cen-reg"/>
</dbReference>
<evidence type="ECO:0000313" key="7">
    <source>
        <dbReference type="EMBL" id="MBB2968940.1"/>
    </source>
</evidence>
<dbReference type="PROSITE" id="PS50887">
    <property type="entry name" value="GGDEF"/>
    <property type="match status" value="1"/>
</dbReference>
<dbReference type="Gene3D" id="3.30.450.270">
    <property type="match status" value="1"/>
</dbReference>
<dbReference type="GO" id="GO:0006355">
    <property type="term" value="P:regulation of DNA-templated transcription"/>
    <property type="evidence" value="ECO:0007669"/>
    <property type="project" value="InterPro"/>
</dbReference>
<dbReference type="RefSeq" id="WP_021762815.1">
    <property type="nucleotide sequence ID" value="NZ_JACHVP010000005.1"/>
</dbReference>
<reference evidence="7 8" key="1">
    <citation type="submission" date="2020-08" db="EMBL/GenBank/DDBJ databases">
        <title>Sequencing the genomes of 1000 actinobacteria strains.</title>
        <authorList>
            <person name="Klenk H.-P."/>
        </authorList>
    </citation>
    <scope>NUCLEOTIDE SEQUENCE [LARGE SCALE GENOMIC DNA]</scope>
    <source>
        <strain evidence="7 8">DSM 20146</strain>
    </source>
</reference>
<keyword evidence="8" id="KW-1185">Reference proteome</keyword>
<dbReference type="InterPro" id="IPR003018">
    <property type="entry name" value="GAF"/>
</dbReference>
<dbReference type="PROSITE" id="PS50046">
    <property type="entry name" value="PHYTOCHROME_2"/>
    <property type="match status" value="1"/>
</dbReference>
<name>A0A7W4UZ26_LEIAQ</name>
<keyword evidence="3" id="KW-0157">Chromophore</keyword>
<sequence>MVVEDAALSEELRRLRECVREPIRTPGRIQSHGKLMVIDPASQEIVVASENAQEWLGRSLADLRSRTIEWTATSSLRGDPVRVDLDGVSYDAVTHTAGPLLVLELEPLTDSSSQPASTVVDAIRRLGAIGTVDELHLAVAAEVKRMTGFDRVMTYRFFDDGHGEVAGEAAEPDMESYQGLRFPASDIPEQARALYLTKLSRAIVSTEDPGSALVALDPELPPLDLSQAELRAVSPHHLQFMRNMGQASTVSFSLIHDGRLIGMITCAHRTEKRMPLLLRRAIEVLAAHATLQLTALESIATLRRDLSLQARRTALTADLPSSADALLTLVDRGADLLALVEADGAIVSIDGVSRSIGHVPLADRSRLLSAIGTEPFATNEVARTHPELADLVTGFAGVLVVPLGAHGVLVLFRVEATRVIRWLGDQSASNRDTPLSPRRSFSEWQQSVEGTALEWGVTVEEARALAQEIETSLDRRGEARLAQLALIDYLTGLHNRRALVARIEAALADGESGAVFFIDLDGFKQINDSRGHETGDHVLRVVAERLTGACRESDLVARLAGDEFVVFSAQLSAADSVRLAHRFVERIDQPIETERGPVRVSGSCGFVELQPGRTATQVIEEADAAMYRAKRAGRNGVSR</sequence>
<dbReference type="SUPFAM" id="SSF55781">
    <property type="entry name" value="GAF domain-like"/>
    <property type="match status" value="2"/>
</dbReference>
<evidence type="ECO:0000259" key="6">
    <source>
        <dbReference type="PROSITE" id="PS50887"/>
    </source>
</evidence>
<dbReference type="Gene3D" id="3.30.450.20">
    <property type="entry name" value="PAS domain"/>
    <property type="match status" value="1"/>
</dbReference>
<dbReference type="GO" id="GO:0009584">
    <property type="term" value="P:detection of visible light"/>
    <property type="evidence" value="ECO:0007669"/>
    <property type="project" value="InterPro"/>
</dbReference>
<dbReference type="InterPro" id="IPR013654">
    <property type="entry name" value="PAS_2"/>
</dbReference>
<dbReference type="SUPFAM" id="SSF55073">
    <property type="entry name" value="Nucleotide cyclase"/>
    <property type="match status" value="1"/>
</dbReference>
<keyword evidence="1" id="KW-0600">Photoreceptor protein</keyword>
<proteinExistence type="predicted"/>
<dbReference type="InterPro" id="IPR043128">
    <property type="entry name" value="Rev_trsase/Diguanyl_cyclase"/>
</dbReference>
<dbReference type="PANTHER" id="PTHR46663:SF2">
    <property type="entry name" value="GGDEF DOMAIN-CONTAINING PROTEIN"/>
    <property type="match status" value="1"/>
</dbReference>
<gene>
    <name evidence="7" type="ORF">FHX33_003722</name>
</gene>
<dbReference type="NCBIfam" id="TIGR00254">
    <property type="entry name" value="GGDEF"/>
    <property type="match status" value="1"/>
</dbReference>
<evidence type="ECO:0000256" key="2">
    <source>
        <dbReference type="ARBA" id="ARBA00022606"/>
    </source>
</evidence>
<dbReference type="InterPro" id="IPR000160">
    <property type="entry name" value="GGDEF_dom"/>
</dbReference>
<dbReference type="Pfam" id="PF00990">
    <property type="entry name" value="GGDEF"/>
    <property type="match status" value="1"/>
</dbReference>
<dbReference type="AlphaFoldDB" id="A0A7W4UZ26"/>
<evidence type="ECO:0000313" key="8">
    <source>
        <dbReference type="Proteomes" id="UP000538196"/>
    </source>
</evidence>
<dbReference type="InterPro" id="IPR035965">
    <property type="entry name" value="PAS-like_dom_sf"/>
</dbReference>
<evidence type="ECO:0000256" key="4">
    <source>
        <dbReference type="ARBA" id="ARBA00023170"/>
    </source>
</evidence>
<dbReference type="PRINTS" id="PR01033">
    <property type="entry name" value="PHYTOCHROME"/>
</dbReference>
<dbReference type="Pfam" id="PF00360">
    <property type="entry name" value="PHY"/>
    <property type="match status" value="1"/>
</dbReference>
<dbReference type="InterPro" id="IPR001294">
    <property type="entry name" value="Phytochrome"/>
</dbReference>
<accession>A0A7W4UZ26</accession>
<dbReference type="InterPro" id="IPR043150">
    <property type="entry name" value="Phytochrome_PHY_sf"/>
</dbReference>
<dbReference type="Gene3D" id="3.30.70.270">
    <property type="match status" value="1"/>
</dbReference>
<dbReference type="EMBL" id="JACHVP010000005">
    <property type="protein sequence ID" value="MBB2968940.1"/>
    <property type="molecule type" value="Genomic_DNA"/>
</dbReference>
<evidence type="ECO:0000256" key="3">
    <source>
        <dbReference type="ARBA" id="ARBA00022991"/>
    </source>
</evidence>
<feature type="domain" description="GGDEF" evidence="6">
    <location>
        <begin position="511"/>
        <end position="639"/>
    </location>
</feature>
<keyword evidence="2" id="KW-0716">Sensory transduction</keyword>
<dbReference type="InterPro" id="IPR029016">
    <property type="entry name" value="GAF-like_dom_sf"/>
</dbReference>
<dbReference type="InterPro" id="IPR029787">
    <property type="entry name" value="Nucleotide_cyclase"/>
</dbReference>
<evidence type="ECO:0000259" key="5">
    <source>
        <dbReference type="PROSITE" id="PS50046"/>
    </source>
</evidence>
<dbReference type="SUPFAM" id="SSF55785">
    <property type="entry name" value="PYP-like sensor domain (PAS domain)"/>
    <property type="match status" value="1"/>
</dbReference>
<comment type="caution">
    <text evidence="7">The sequence shown here is derived from an EMBL/GenBank/DDBJ whole genome shotgun (WGS) entry which is preliminary data.</text>
</comment>
<dbReference type="Pfam" id="PF01590">
    <property type="entry name" value="GAF"/>
    <property type="match status" value="1"/>
</dbReference>
<dbReference type="PANTHER" id="PTHR46663">
    <property type="entry name" value="DIGUANYLATE CYCLASE DGCT-RELATED"/>
    <property type="match status" value="1"/>
</dbReference>
<organism evidence="7 8">
    <name type="scientific">Leifsonia aquatica</name>
    <name type="common">Corynebacterium aquaticum</name>
    <dbReference type="NCBI Taxonomy" id="144185"/>
    <lineage>
        <taxon>Bacteria</taxon>
        <taxon>Bacillati</taxon>
        <taxon>Actinomycetota</taxon>
        <taxon>Actinomycetes</taxon>
        <taxon>Micrococcales</taxon>
        <taxon>Microbacteriaceae</taxon>
        <taxon>Leifsonia</taxon>
    </lineage>
</organism>
<dbReference type="CDD" id="cd01949">
    <property type="entry name" value="GGDEF"/>
    <property type="match status" value="1"/>
</dbReference>
<keyword evidence="4" id="KW-0675">Receptor</keyword>